<organism evidence="2 3">
    <name type="scientific">SAR86 cluster bacterium</name>
    <dbReference type="NCBI Taxonomy" id="2030880"/>
    <lineage>
        <taxon>Bacteria</taxon>
        <taxon>Pseudomonadati</taxon>
        <taxon>Pseudomonadota</taxon>
        <taxon>Gammaproteobacteria</taxon>
        <taxon>SAR86 cluster</taxon>
    </lineage>
</organism>
<evidence type="ECO:0000313" key="3">
    <source>
        <dbReference type="Proteomes" id="UP000218767"/>
    </source>
</evidence>
<dbReference type="EMBL" id="NVUL01000105">
    <property type="protein sequence ID" value="PCI74322.1"/>
    <property type="molecule type" value="Genomic_DNA"/>
</dbReference>
<comment type="caution">
    <text evidence="2">The sequence shown here is derived from an EMBL/GenBank/DDBJ whole genome shotgun (WGS) entry which is preliminary data.</text>
</comment>
<proteinExistence type="predicted"/>
<dbReference type="CDD" id="cd02247">
    <property type="entry name" value="cupin_pirin_C"/>
    <property type="match status" value="1"/>
</dbReference>
<dbReference type="InterPro" id="IPR011051">
    <property type="entry name" value="RmlC_Cupin_sf"/>
</dbReference>
<dbReference type="AlphaFoldDB" id="A0A2A4WV53"/>
<dbReference type="InterPro" id="IPR014710">
    <property type="entry name" value="RmlC-like_jellyroll"/>
</dbReference>
<dbReference type="PANTHER" id="PTHR13903">
    <property type="entry name" value="PIRIN-RELATED"/>
    <property type="match status" value="1"/>
</dbReference>
<protein>
    <recommendedName>
        <fullName evidence="1">Pirin C-terminal domain-containing protein</fullName>
    </recommendedName>
</protein>
<dbReference type="InterPro" id="IPR012093">
    <property type="entry name" value="Pirin"/>
</dbReference>
<feature type="domain" description="Pirin C-terminal" evidence="1">
    <location>
        <begin position="74"/>
        <end position="175"/>
    </location>
</feature>
<evidence type="ECO:0000313" key="2">
    <source>
        <dbReference type="EMBL" id="PCI74322.1"/>
    </source>
</evidence>
<dbReference type="SUPFAM" id="SSF51182">
    <property type="entry name" value="RmlC-like cupins"/>
    <property type="match status" value="1"/>
</dbReference>
<reference evidence="3" key="1">
    <citation type="submission" date="2017-08" db="EMBL/GenBank/DDBJ databases">
        <title>A dynamic microbial community with high functional redundancy inhabits the cold, oxic subseafloor aquifer.</title>
        <authorList>
            <person name="Tully B.J."/>
            <person name="Wheat C.G."/>
            <person name="Glazer B.T."/>
            <person name="Huber J.A."/>
        </authorList>
    </citation>
    <scope>NUCLEOTIDE SEQUENCE [LARGE SCALE GENOMIC DNA]</scope>
</reference>
<dbReference type="Gene3D" id="2.60.120.10">
    <property type="entry name" value="Jelly Rolls"/>
    <property type="match status" value="2"/>
</dbReference>
<dbReference type="PIRSF" id="PIRSF006232">
    <property type="entry name" value="Pirin"/>
    <property type="match status" value="1"/>
</dbReference>
<dbReference type="Proteomes" id="UP000218767">
    <property type="component" value="Unassembled WGS sequence"/>
</dbReference>
<sequence length="176" mass="19026">MPKQEEGKMHGFQLWVNLPAAEKMTPATYNDIDANSIPSYQLDGVTIKAIAGELEVNGTRVPGAVTGLSTDPAYLDMSFSSDQQIAIDVPDGYTALVYVYAGSAVISDSDYQLSEGKIARLSREGRLLLTASSDTKLLLMTGKPIGEPIAHRGPFVMNTMDEIHQAIRDYSEGTLV</sequence>
<gene>
    <name evidence="2" type="ORF">COB20_15350</name>
</gene>
<dbReference type="PANTHER" id="PTHR13903:SF8">
    <property type="entry name" value="PIRIN"/>
    <property type="match status" value="1"/>
</dbReference>
<dbReference type="Pfam" id="PF05726">
    <property type="entry name" value="Pirin_C"/>
    <property type="match status" value="1"/>
</dbReference>
<name>A0A2A4WV53_9GAMM</name>
<evidence type="ECO:0000259" key="1">
    <source>
        <dbReference type="Pfam" id="PF05726"/>
    </source>
</evidence>
<accession>A0A2A4WV53</accession>
<dbReference type="InterPro" id="IPR008778">
    <property type="entry name" value="Pirin_C_dom"/>
</dbReference>